<evidence type="ECO:0000313" key="2">
    <source>
        <dbReference type="Proteomes" id="UP001500542"/>
    </source>
</evidence>
<dbReference type="RefSeq" id="WP_343972689.1">
    <property type="nucleotide sequence ID" value="NZ_BAAAHK010000009.1"/>
</dbReference>
<comment type="caution">
    <text evidence="1">The sequence shown here is derived from an EMBL/GenBank/DDBJ whole genome shotgun (WGS) entry which is preliminary data.</text>
</comment>
<dbReference type="Proteomes" id="UP001500542">
    <property type="component" value="Unassembled WGS sequence"/>
</dbReference>
<sequence>MSNIVVSIGAWTANAKVARGAAAVIVTGRIQRTGQVVNLNAEKLQPLPLAAKTKSRDFR</sequence>
<gene>
    <name evidence="1" type="ORF">GCM10009554_42610</name>
</gene>
<evidence type="ECO:0000313" key="1">
    <source>
        <dbReference type="EMBL" id="GAA0946580.1"/>
    </source>
</evidence>
<organism evidence="1 2">
    <name type="scientific">Kribbella koreensis</name>
    <dbReference type="NCBI Taxonomy" id="57909"/>
    <lineage>
        <taxon>Bacteria</taxon>
        <taxon>Bacillati</taxon>
        <taxon>Actinomycetota</taxon>
        <taxon>Actinomycetes</taxon>
        <taxon>Propionibacteriales</taxon>
        <taxon>Kribbellaceae</taxon>
        <taxon>Kribbella</taxon>
    </lineage>
</organism>
<name>A0ABN1QSJ6_9ACTN</name>
<protein>
    <submittedName>
        <fullName evidence="1">Uncharacterized protein</fullName>
    </submittedName>
</protein>
<dbReference type="EMBL" id="BAAAHK010000009">
    <property type="protein sequence ID" value="GAA0946580.1"/>
    <property type="molecule type" value="Genomic_DNA"/>
</dbReference>
<proteinExistence type="predicted"/>
<reference evidence="2" key="1">
    <citation type="journal article" date="2019" name="Int. J. Syst. Evol. Microbiol.">
        <title>The Global Catalogue of Microorganisms (GCM) 10K type strain sequencing project: providing services to taxonomists for standard genome sequencing and annotation.</title>
        <authorList>
            <consortium name="The Broad Institute Genomics Platform"/>
            <consortium name="The Broad Institute Genome Sequencing Center for Infectious Disease"/>
            <person name="Wu L."/>
            <person name="Ma J."/>
        </authorList>
    </citation>
    <scope>NUCLEOTIDE SEQUENCE [LARGE SCALE GENOMIC DNA]</scope>
    <source>
        <strain evidence="2">JCM 10977</strain>
    </source>
</reference>
<keyword evidence="2" id="KW-1185">Reference proteome</keyword>
<accession>A0ABN1QSJ6</accession>